<name>A0ABR8NMQ7_9MICO</name>
<dbReference type="Proteomes" id="UP000598426">
    <property type="component" value="Unassembled WGS sequence"/>
</dbReference>
<evidence type="ECO:0008006" key="3">
    <source>
        <dbReference type="Google" id="ProtNLM"/>
    </source>
</evidence>
<proteinExistence type="predicted"/>
<organism evidence="1 2">
    <name type="scientific">Microbacterium helvum</name>
    <dbReference type="NCBI Taxonomy" id="2773713"/>
    <lineage>
        <taxon>Bacteria</taxon>
        <taxon>Bacillati</taxon>
        <taxon>Actinomycetota</taxon>
        <taxon>Actinomycetes</taxon>
        <taxon>Micrococcales</taxon>
        <taxon>Microbacteriaceae</taxon>
        <taxon>Microbacterium</taxon>
    </lineage>
</organism>
<dbReference type="RefSeq" id="WP_191171567.1">
    <property type="nucleotide sequence ID" value="NZ_JACXZS010000005.1"/>
</dbReference>
<evidence type="ECO:0000313" key="1">
    <source>
        <dbReference type="EMBL" id="MBD3941952.1"/>
    </source>
</evidence>
<reference evidence="1 2" key="1">
    <citation type="submission" date="2020-09" db="EMBL/GenBank/DDBJ databases">
        <title>Isolation and identification of active actinomycetes.</title>
        <authorList>
            <person name="Li X."/>
        </authorList>
    </citation>
    <scope>NUCLEOTIDE SEQUENCE [LARGE SCALE GENOMIC DNA]</scope>
    <source>
        <strain evidence="1 2">NEAU-LLC</strain>
    </source>
</reference>
<sequence>MTLVGPCVLIFGDPATGTDYGDFVTNIVQNPPEPIVLPAINRDYSASPSRGYSITLTGVQESLEDGTLWRYLWDNFNKADEPVTWSPLGAGDVFFEAKVASVPDPQVGGAANQHGTFDITLNLVERPTIIANPLVTPPTGVTEGAPGSFTPSGATPPANLAALNALGALGESSTAWALGSYVVLGDNSHAYWNGTTWVAGEAPAP</sequence>
<evidence type="ECO:0000313" key="2">
    <source>
        <dbReference type="Proteomes" id="UP000598426"/>
    </source>
</evidence>
<accession>A0ABR8NMQ7</accession>
<comment type="caution">
    <text evidence="1">The sequence shown here is derived from an EMBL/GenBank/DDBJ whole genome shotgun (WGS) entry which is preliminary data.</text>
</comment>
<gene>
    <name evidence="1" type="ORF">IF188_09620</name>
</gene>
<dbReference type="EMBL" id="JACXZS010000005">
    <property type="protein sequence ID" value="MBD3941952.1"/>
    <property type="molecule type" value="Genomic_DNA"/>
</dbReference>
<protein>
    <recommendedName>
        <fullName evidence="3">WxL domain-containing protein</fullName>
    </recommendedName>
</protein>
<keyword evidence="2" id="KW-1185">Reference proteome</keyword>